<evidence type="ECO:0000313" key="4">
    <source>
        <dbReference type="Proteomes" id="UP001201812"/>
    </source>
</evidence>
<feature type="transmembrane region" description="Helical" evidence="2">
    <location>
        <begin position="142"/>
        <end position="164"/>
    </location>
</feature>
<keyword evidence="2" id="KW-0812">Transmembrane</keyword>
<gene>
    <name evidence="3" type="ORF">DdX_15129</name>
</gene>
<dbReference type="PANTHER" id="PTHR23021">
    <property type="entry name" value="SERPENTINE RECEPTOR, CLASS T"/>
    <property type="match status" value="1"/>
</dbReference>
<dbReference type="AlphaFoldDB" id="A0AAD4MQ08"/>
<dbReference type="EMBL" id="JAKKPZ010000088">
    <property type="protein sequence ID" value="KAI1703070.1"/>
    <property type="molecule type" value="Genomic_DNA"/>
</dbReference>
<organism evidence="3 4">
    <name type="scientific">Ditylenchus destructor</name>
    <dbReference type="NCBI Taxonomy" id="166010"/>
    <lineage>
        <taxon>Eukaryota</taxon>
        <taxon>Metazoa</taxon>
        <taxon>Ecdysozoa</taxon>
        <taxon>Nematoda</taxon>
        <taxon>Chromadorea</taxon>
        <taxon>Rhabditida</taxon>
        <taxon>Tylenchina</taxon>
        <taxon>Tylenchomorpha</taxon>
        <taxon>Sphaerularioidea</taxon>
        <taxon>Anguinidae</taxon>
        <taxon>Anguininae</taxon>
        <taxon>Ditylenchus</taxon>
    </lineage>
</organism>
<keyword evidence="4" id="KW-1185">Reference proteome</keyword>
<keyword evidence="2" id="KW-1133">Transmembrane helix</keyword>
<dbReference type="InterPro" id="IPR019425">
    <property type="entry name" value="7TM_GPCR_serpentine_rcpt_Srt"/>
</dbReference>
<dbReference type="PANTHER" id="PTHR23021:SF11">
    <property type="entry name" value="SERPENTINE RECEPTOR, CLASS T"/>
    <property type="match status" value="1"/>
</dbReference>
<dbReference type="Gene3D" id="1.20.1070.10">
    <property type="entry name" value="Rhodopsin 7-helix transmembrane proteins"/>
    <property type="match status" value="1"/>
</dbReference>
<feature type="region of interest" description="Disordered" evidence="1">
    <location>
        <begin position="232"/>
        <end position="251"/>
    </location>
</feature>
<dbReference type="Pfam" id="PF10321">
    <property type="entry name" value="7TM_GPCR_Srt"/>
    <property type="match status" value="1"/>
</dbReference>
<sequence length="251" mass="29093">MFLTSGLWIMESVSAMLLAVNRCIELAYPRWGALLYEGNRGWIWLIIPISYSSYIFIFTKPVLFNSLYFSWFFNPHMGYVNDFGTVYYNIHHTVHNITILSALIGLYLIFVIVILTKSSRLHGQTQDRSELSKRLLFQRKSFIQVFIICFINASAAAIYVYVQFFPAIDIIMIFGHMFWHLAHAIPSVIYWSLNKTIRNDCLEMIRNVKESISKRTSKIFPSLYGNRAVANSENPENVTQNQPQEDSDSGF</sequence>
<evidence type="ECO:0000313" key="3">
    <source>
        <dbReference type="EMBL" id="KAI1703070.1"/>
    </source>
</evidence>
<evidence type="ECO:0000256" key="1">
    <source>
        <dbReference type="SAM" id="MobiDB-lite"/>
    </source>
</evidence>
<evidence type="ECO:0000256" key="2">
    <source>
        <dbReference type="SAM" id="Phobius"/>
    </source>
</evidence>
<feature type="transmembrane region" description="Helical" evidence="2">
    <location>
        <begin position="170"/>
        <end position="193"/>
    </location>
</feature>
<comment type="caution">
    <text evidence="3">The sequence shown here is derived from an EMBL/GenBank/DDBJ whole genome shotgun (WGS) entry which is preliminary data.</text>
</comment>
<dbReference type="SUPFAM" id="SSF81321">
    <property type="entry name" value="Family A G protein-coupled receptor-like"/>
    <property type="match status" value="1"/>
</dbReference>
<dbReference type="Proteomes" id="UP001201812">
    <property type="component" value="Unassembled WGS sequence"/>
</dbReference>
<keyword evidence="2" id="KW-0472">Membrane</keyword>
<reference evidence="3" key="1">
    <citation type="submission" date="2022-01" db="EMBL/GenBank/DDBJ databases">
        <title>Genome Sequence Resource for Two Populations of Ditylenchus destructor, the Migratory Endoparasitic Phytonematode.</title>
        <authorList>
            <person name="Zhang H."/>
            <person name="Lin R."/>
            <person name="Xie B."/>
        </authorList>
    </citation>
    <scope>NUCLEOTIDE SEQUENCE</scope>
    <source>
        <strain evidence="3">BazhouSP</strain>
    </source>
</reference>
<proteinExistence type="predicted"/>
<feature type="compositionally biased region" description="Polar residues" evidence="1">
    <location>
        <begin position="232"/>
        <end position="244"/>
    </location>
</feature>
<name>A0AAD4MQ08_9BILA</name>
<accession>A0AAD4MQ08</accession>
<protein>
    <submittedName>
        <fullName evidence="3">Serpentine type 7TM GPCR chemoreceptor srt domain-containing protein</fullName>
    </submittedName>
</protein>
<feature type="transmembrane region" description="Helical" evidence="2">
    <location>
        <begin position="45"/>
        <end position="73"/>
    </location>
</feature>
<feature type="transmembrane region" description="Helical" evidence="2">
    <location>
        <begin position="93"/>
        <end position="115"/>
    </location>
</feature>